<dbReference type="EMBL" id="FN543093">
    <property type="protein sequence ID" value="CBA30867.1"/>
    <property type="molecule type" value="Genomic_DNA"/>
</dbReference>
<reference evidence="8" key="2">
    <citation type="journal article" date="2011" name="J. Bacteriol.">
        <title>Complete genome sequence of Cronobacter turicensis LMG 23827, a food-borne pathogen causing deaths in neonates.</title>
        <authorList>
            <person name="Stephan R."/>
            <person name="Lehner A."/>
            <person name="Tischler P."/>
            <person name="Rattei T."/>
        </authorList>
    </citation>
    <scope>NUCLEOTIDE SEQUENCE [LARGE SCALE GENOMIC DNA]</scope>
    <source>
        <strain evidence="8">DSM 18703 / CCUG 55852 / LMG 23827 / z3032</strain>
    </source>
</reference>
<reference evidence="7 8" key="1">
    <citation type="journal article" date="2010" name="J. Bacteriol.">
        <title>Complete Genome Sequence of Cronobacter turicensis LMG 23827, a foodborne pathogen causing deaths in neonates.</title>
        <authorList>
            <person name="Stephan R."/>
            <person name="Lehner A."/>
            <person name="Tischler P."/>
            <person name="Rattei T."/>
        </authorList>
    </citation>
    <scope>NUCLEOTIDE SEQUENCE [LARGE SCALE GENOMIC DNA]</scope>
    <source>
        <strain evidence="8">DSM 18703 / CCUG 55852 / LMG 23827 / z3032</strain>
    </source>
</reference>
<dbReference type="PANTHER" id="PTHR31290">
    <property type="entry name" value="UV-DAMAGE ENDONUCLEASE"/>
    <property type="match status" value="1"/>
</dbReference>
<evidence type="ECO:0000313" key="7">
    <source>
        <dbReference type="EMBL" id="CBA30867.1"/>
    </source>
</evidence>
<evidence type="ECO:0000256" key="3">
    <source>
        <dbReference type="ARBA" id="ARBA00022763"/>
    </source>
</evidence>
<gene>
    <name evidence="7" type="ordered locus">Ctu_21290</name>
</gene>
<proteinExistence type="predicted"/>
<keyword evidence="6" id="KW-0234">DNA repair</keyword>
<evidence type="ECO:0000256" key="1">
    <source>
        <dbReference type="ARBA" id="ARBA00022722"/>
    </source>
</evidence>
<dbReference type="Gene3D" id="3.20.20.150">
    <property type="entry name" value="Divalent-metal-dependent TIM barrel enzymes"/>
    <property type="match status" value="1"/>
</dbReference>
<evidence type="ECO:0008006" key="9">
    <source>
        <dbReference type="Google" id="ProtNLM"/>
    </source>
</evidence>
<organism evidence="7 8">
    <name type="scientific">Cronobacter turicensis (strain DSM 18703 / CCUG 55852 / LMG 23827 / z3032)</name>
    <dbReference type="NCBI Taxonomy" id="693216"/>
    <lineage>
        <taxon>Bacteria</taxon>
        <taxon>Pseudomonadati</taxon>
        <taxon>Pseudomonadota</taxon>
        <taxon>Gammaproteobacteria</taxon>
        <taxon>Enterobacterales</taxon>
        <taxon>Enterobacteriaceae</taxon>
        <taxon>Cronobacter</taxon>
    </lineage>
</organism>
<dbReference type="GO" id="GO:0006289">
    <property type="term" value="P:nucleotide-excision repair"/>
    <property type="evidence" value="ECO:0007669"/>
    <property type="project" value="InterPro"/>
</dbReference>
<keyword evidence="4" id="KW-0228">DNA excision</keyword>
<dbReference type="Proteomes" id="UP000002069">
    <property type="component" value="Chromosome"/>
</dbReference>
<name>C9Y4C3_CROTZ</name>
<evidence type="ECO:0000313" key="8">
    <source>
        <dbReference type="Proteomes" id="UP000002069"/>
    </source>
</evidence>
<dbReference type="AlphaFoldDB" id="C9Y4C3"/>
<dbReference type="PANTHER" id="PTHR31290:SF5">
    <property type="entry name" value="UV-DAMAGE ENDONUCLEASE"/>
    <property type="match status" value="1"/>
</dbReference>
<evidence type="ECO:0000256" key="5">
    <source>
        <dbReference type="ARBA" id="ARBA00022801"/>
    </source>
</evidence>
<keyword evidence="2" id="KW-0255">Endonuclease</keyword>
<dbReference type="PATRIC" id="fig|693216.3.peg.2011"/>
<keyword evidence="3" id="KW-0227">DNA damage</keyword>
<evidence type="ECO:0000256" key="4">
    <source>
        <dbReference type="ARBA" id="ARBA00022769"/>
    </source>
</evidence>
<dbReference type="GO" id="GO:0009411">
    <property type="term" value="P:response to UV"/>
    <property type="evidence" value="ECO:0007669"/>
    <property type="project" value="InterPro"/>
</dbReference>
<dbReference type="KEGG" id="ctu:CTU_21290"/>
<keyword evidence="5" id="KW-0378">Hydrolase</keyword>
<dbReference type="HOGENOM" id="CLU_017168_0_1_6"/>
<dbReference type="Pfam" id="PF03851">
    <property type="entry name" value="UvdE"/>
    <property type="match status" value="1"/>
</dbReference>
<dbReference type="InterPro" id="IPR036237">
    <property type="entry name" value="Xyl_isomerase-like_sf"/>
</dbReference>
<evidence type="ECO:0000256" key="6">
    <source>
        <dbReference type="ARBA" id="ARBA00023204"/>
    </source>
</evidence>
<dbReference type="InterPro" id="IPR004601">
    <property type="entry name" value="UvdE"/>
</dbReference>
<protein>
    <recommendedName>
        <fullName evidence="9">UV DNA damage endonuclease</fullName>
    </recommendedName>
</protein>
<evidence type="ECO:0000256" key="2">
    <source>
        <dbReference type="ARBA" id="ARBA00022759"/>
    </source>
</evidence>
<dbReference type="SUPFAM" id="SSF51658">
    <property type="entry name" value="Xylose isomerase-like"/>
    <property type="match status" value="1"/>
</dbReference>
<keyword evidence="1" id="KW-0540">Nuclease</keyword>
<dbReference type="GO" id="GO:0004519">
    <property type="term" value="F:endonuclease activity"/>
    <property type="evidence" value="ECO:0007669"/>
    <property type="project" value="UniProtKB-KW"/>
</dbReference>
<accession>C9Y4C3</accession>
<keyword evidence="8" id="KW-1185">Reference proteome</keyword>
<dbReference type="GO" id="GO:0016787">
    <property type="term" value="F:hydrolase activity"/>
    <property type="evidence" value="ECO:0007669"/>
    <property type="project" value="UniProtKB-KW"/>
</dbReference>
<sequence>MKSQTTGGCMKLGFACKFLDSGLKQEFPFKSTTRTRFLSLDHATRLTLLSQLAQTNLNHLYLTLEQLAQLPPALRMMRIGSDLLPLYTVPEAGPVYQEFFDDLAPLFTRCGEFAREHDIRLSFHPGQYSVLASDNPDVVERALEDVEYHALCAVMMGYGQQFQDFKINIHMNGKRGFAGFHEAFGRLSPQAQRMLTVENDEISCSLDDVLQAQALCPIVLDIHHYWVKENAFITPDDPRIEQIKASWRGVRPVLHYSISQEGLIPEQGFPEQSQLGVPKTKLRAHSDYYFNSTLNDWALSFTDFDLMCEVKMKNIARDRLYDYALLKGVVGD</sequence>